<sequence length="40" mass="4333">MFQAQLILLPIRLIEIASIALGMSVQGTAHELGKVWLLTG</sequence>
<protein>
    <submittedName>
        <fullName evidence="1">Uncharacterized protein</fullName>
    </submittedName>
</protein>
<reference evidence="1" key="1">
    <citation type="submission" date="2024-06" db="EMBL/GenBank/DDBJ databases">
        <title>A Novel Isolate, Dehalogenimonas sp. Strain 4OHTPN, Dechlorinates Aromatic 4 Hydroxy chlorothalonil by a Novel Reductive Dehalogenase.</title>
        <authorList>
            <person name="Liu G."/>
        </authorList>
    </citation>
    <scope>NUCLEOTIDE SEQUENCE</scope>
    <source>
        <strain evidence="1">4OHTPN</strain>
    </source>
</reference>
<name>A0AAU8GBD0_9CHLR</name>
<organism evidence="1">
    <name type="scientific">Dehalogenimonas sp. 4OHTPN</name>
    <dbReference type="NCBI Taxonomy" id="3166643"/>
    <lineage>
        <taxon>Bacteria</taxon>
        <taxon>Bacillati</taxon>
        <taxon>Chloroflexota</taxon>
        <taxon>Dehalococcoidia</taxon>
        <taxon>Dehalococcoidales</taxon>
        <taxon>Dehalococcoidaceae</taxon>
        <taxon>Dehalogenimonas</taxon>
    </lineage>
</organism>
<gene>
    <name evidence="1" type="ORF">ABV300_03685</name>
</gene>
<evidence type="ECO:0000313" key="1">
    <source>
        <dbReference type="EMBL" id="XCH33990.1"/>
    </source>
</evidence>
<accession>A0AAU8GBD0</accession>
<dbReference type="RefSeq" id="WP_353715178.1">
    <property type="nucleotide sequence ID" value="NZ_CP159307.1"/>
</dbReference>
<proteinExistence type="predicted"/>
<dbReference type="EMBL" id="CP159307">
    <property type="protein sequence ID" value="XCH33990.1"/>
    <property type="molecule type" value="Genomic_DNA"/>
</dbReference>
<dbReference type="AlphaFoldDB" id="A0AAU8GBD0"/>